<reference evidence="3 4" key="1">
    <citation type="submission" date="2018-11" db="EMBL/GenBank/DDBJ databases">
        <title>Genome sequence and assembly of Colletotrichum spinosum.</title>
        <authorList>
            <person name="Gan P."/>
            <person name="Shirasu K."/>
        </authorList>
    </citation>
    <scope>NUCLEOTIDE SEQUENCE [LARGE SCALE GENOMIC DNA]</scope>
    <source>
        <strain evidence="3 4">CBS 515.97</strain>
    </source>
</reference>
<evidence type="ECO:0000256" key="1">
    <source>
        <dbReference type="SAM" id="MobiDB-lite"/>
    </source>
</evidence>
<evidence type="ECO:0000313" key="3">
    <source>
        <dbReference type="EMBL" id="TDZ13084.1"/>
    </source>
</evidence>
<feature type="compositionally biased region" description="Polar residues" evidence="1">
    <location>
        <begin position="181"/>
        <end position="199"/>
    </location>
</feature>
<evidence type="ECO:0000256" key="2">
    <source>
        <dbReference type="SAM" id="SignalP"/>
    </source>
</evidence>
<keyword evidence="2" id="KW-0732">Signal</keyword>
<keyword evidence="4" id="KW-1185">Reference proteome</keyword>
<dbReference type="EMBL" id="QAPG01010715">
    <property type="protein sequence ID" value="TDZ13084.1"/>
    <property type="molecule type" value="Genomic_DNA"/>
</dbReference>
<feature type="signal peptide" evidence="2">
    <location>
        <begin position="1"/>
        <end position="19"/>
    </location>
</feature>
<dbReference type="PRINTS" id="PR01217">
    <property type="entry name" value="PRICHEXTENSN"/>
</dbReference>
<organism evidence="3 4">
    <name type="scientific">Colletotrichum spinosum</name>
    <dbReference type="NCBI Taxonomy" id="1347390"/>
    <lineage>
        <taxon>Eukaryota</taxon>
        <taxon>Fungi</taxon>
        <taxon>Dikarya</taxon>
        <taxon>Ascomycota</taxon>
        <taxon>Pezizomycotina</taxon>
        <taxon>Sordariomycetes</taxon>
        <taxon>Hypocreomycetidae</taxon>
        <taxon>Glomerellales</taxon>
        <taxon>Glomerellaceae</taxon>
        <taxon>Colletotrichum</taxon>
        <taxon>Colletotrichum orbiculare species complex</taxon>
    </lineage>
</organism>
<comment type="caution">
    <text evidence="3">The sequence shown here is derived from an EMBL/GenBank/DDBJ whole genome shotgun (WGS) entry which is preliminary data.</text>
</comment>
<accession>A0A4R8PQ51</accession>
<dbReference type="AlphaFoldDB" id="A0A4R8PQ51"/>
<dbReference type="Proteomes" id="UP000295083">
    <property type="component" value="Unassembled WGS sequence"/>
</dbReference>
<protein>
    <submittedName>
        <fullName evidence="3">Clock-controlled protein 6</fullName>
    </submittedName>
</protein>
<evidence type="ECO:0000313" key="4">
    <source>
        <dbReference type="Proteomes" id="UP000295083"/>
    </source>
</evidence>
<feature type="chain" id="PRO_5020430528" evidence="2">
    <location>
        <begin position="20"/>
        <end position="228"/>
    </location>
</feature>
<feature type="region of interest" description="Disordered" evidence="1">
    <location>
        <begin position="106"/>
        <end position="199"/>
    </location>
</feature>
<name>A0A4R8PQ51_9PEZI</name>
<feature type="compositionally biased region" description="Polar residues" evidence="1">
    <location>
        <begin position="148"/>
        <end position="161"/>
    </location>
</feature>
<sequence>MKFIQFLVPAAGLVSLASAWGKDANTTTIFTTVVTTAYETYCPSPTTFIHHNITYTATSATTLTITNCPCTITTHVPPPYTTTKAIPPPPVVNTTSCPPELSTTIVTVKTPKPPKPTYHNTTVIHTPTPPKPSGHPENPPKPPHHNGTSTTVIGVTPTPETSLVGVTPVPHTPVPGPHTSVEASSPPTKTPVGPSTTRPATVPETGAAHRLGSGVGALAIAALVAVLI</sequence>
<gene>
    <name evidence="3" type="primary">ccg-6-1</name>
    <name evidence="3" type="ORF">C8035_v000069</name>
</gene>
<feature type="compositionally biased region" description="Pro residues" evidence="1">
    <location>
        <begin position="127"/>
        <end position="141"/>
    </location>
</feature>
<proteinExistence type="predicted"/>